<evidence type="ECO:0000313" key="2">
    <source>
        <dbReference type="EMBL" id="GAA3619936.1"/>
    </source>
</evidence>
<keyword evidence="1" id="KW-0472">Membrane</keyword>
<keyword evidence="1" id="KW-1133">Transmembrane helix</keyword>
<sequence>MLKWGLWALVAVPVLIALAEAIRSPKLHFWDYWVVIAKSVDKSGELTDGVWRLHNEHPAVLASLAFWADAKYFNGYNYVLGVFCVLMSIVMLFALIRMLPARLTGLPRAAVAVAVSFLVFSSSALEYYGIGMSGTHWLLGLMPSVVAISFAHHGWTVPALVFALIGSFGHGSAYPVWFTLALIAFLRRDHWWRIVTPVVLGAGVMIHWMTQEHPVAPTIQLVGADTYLATALTMLGEAWVSRAIDLASMVGAVIVVLYGIFTVRAVKERQEPQTPRIDYSGWIGLGVHTVLVAALIGFGRARFSVNEGLAPRFAMVSLLAASAVVVLLAVLGPRFLRTRIIPFALVVGIGTFAVGTYQAGATRSYYPKQPVLAVAMHLEAKSVMLKMSATPMSLAPMRALKAYPFTDDFTLGCHGPELGTTVDLKTAKDLPAPKFESGSTMGAVETGEVRGDTEITGWAQVNAKSVDCVFITDQTGLVVGGGAVGLPRPDVREVISNGSGRSGWAAVAKPGTKDLIVLVSAEGQLYRIVTVI</sequence>
<feature type="transmembrane region" description="Helical" evidence="1">
    <location>
        <begin position="246"/>
        <end position="267"/>
    </location>
</feature>
<feature type="transmembrane region" description="Helical" evidence="1">
    <location>
        <begin position="191"/>
        <end position="209"/>
    </location>
</feature>
<name>A0ABP6ZUA2_9PSEU</name>
<organism evidence="2 3">
    <name type="scientific">Lentzea roselyniae</name>
    <dbReference type="NCBI Taxonomy" id="531940"/>
    <lineage>
        <taxon>Bacteria</taxon>
        <taxon>Bacillati</taxon>
        <taxon>Actinomycetota</taxon>
        <taxon>Actinomycetes</taxon>
        <taxon>Pseudonocardiales</taxon>
        <taxon>Pseudonocardiaceae</taxon>
        <taxon>Lentzea</taxon>
    </lineage>
</organism>
<feature type="transmembrane region" description="Helical" evidence="1">
    <location>
        <begin position="340"/>
        <end position="360"/>
    </location>
</feature>
<evidence type="ECO:0000256" key="1">
    <source>
        <dbReference type="SAM" id="Phobius"/>
    </source>
</evidence>
<keyword evidence="1" id="KW-0812">Transmembrane</keyword>
<dbReference type="EMBL" id="BAABBE010000001">
    <property type="protein sequence ID" value="GAA3619936.1"/>
    <property type="molecule type" value="Genomic_DNA"/>
</dbReference>
<feature type="transmembrane region" description="Helical" evidence="1">
    <location>
        <begin position="76"/>
        <end position="96"/>
    </location>
</feature>
<accession>A0ABP6ZUA2</accession>
<feature type="transmembrane region" description="Helical" evidence="1">
    <location>
        <begin position="279"/>
        <end position="301"/>
    </location>
</feature>
<keyword evidence="3" id="KW-1185">Reference proteome</keyword>
<feature type="transmembrane region" description="Helical" evidence="1">
    <location>
        <begin position="159"/>
        <end position="185"/>
    </location>
</feature>
<dbReference type="Proteomes" id="UP001500711">
    <property type="component" value="Unassembled WGS sequence"/>
</dbReference>
<reference evidence="3" key="1">
    <citation type="journal article" date="2019" name="Int. J. Syst. Evol. Microbiol.">
        <title>The Global Catalogue of Microorganisms (GCM) 10K type strain sequencing project: providing services to taxonomists for standard genome sequencing and annotation.</title>
        <authorList>
            <consortium name="The Broad Institute Genomics Platform"/>
            <consortium name="The Broad Institute Genome Sequencing Center for Infectious Disease"/>
            <person name="Wu L."/>
            <person name="Ma J."/>
        </authorList>
    </citation>
    <scope>NUCLEOTIDE SEQUENCE [LARGE SCALE GENOMIC DNA]</scope>
    <source>
        <strain evidence="3">JCM 17494</strain>
    </source>
</reference>
<comment type="caution">
    <text evidence="2">The sequence shown here is derived from an EMBL/GenBank/DDBJ whole genome shotgun (WGS) entry which is preliminary data.</text>
</comment>
<evidence type="ECO:0000313" key="3">
    <source>
        <dbReference type="Proteomes" id="UP001500711"/>
    </source>
</evidence>
<gene>
    <name evidence="2" type="ORF">GCM10022267_02610</name>
</gene>
<feature type="transmembrane region" description="Helical" evidence="1">
    <location>
        <begin position="108"/>
        <end position="128"/>
    </location>
</feature>
<proteinExistence type="predicted"/>
<protein>
    <submittedName>
        <fullName evidence="2">Uncharacterized protein</fullName>
    </submittedName>
</protein>
<feature type="transmembrane region" description="Helical" evidence="1">
    <location>
        <begin position="313"/>
        <end position="333"/>
    </location>
</feature>